<gene>
    <name evidence="1" type="ORF">SDC9_169123</name>
</gene>
<reference evidence="1" key="1">
    <citation type="submission" date="2019-08" db="EMBL/GenBank/DDBJ databases">
        <authorList>
            <person name="Kucharzyk K."/>
            <person name="Murdoch R.W."/>
            <person name="Higgins S."/>
            <person name="Loffler F."/>
        </authorList>
    </citation>
    <scope>NUCLEOTIDE SEQUENCE</scope>
</reference>
<organism evidence="1">
    <name type="scientific">bioreactor metagenome</name>
    <dbReference type="NCBI Taxonomy" id="1076179"/>
    <lineage>
        <taxon>unclassified sequences</taxon>
        <taxon>metagenomes</taxon>
        <taxon>ecological metagenomes</taxon>
    </lineage>
</organism>
<evidence type="ECO:0000313" key="1">
    <source>
        <dbReference type="EMBL" id="MPN21743.1"/>
    </source>
</evidence>
<comment type="caution">
    <text evidence="1">The sequence shown here is derived from an EMBL/GenBank/DDBJ whole genome shotgun (WGS) entry which is preliminary data.</text>
</comment>
<sequence length="125" mass="13978">MLFLTLRYPNFDLAPGILPVQRKGDNSVAFTIHATIQGIKFTLIQQQFTGASGIAHHVRGGHRHRRKVSAEQVRFAVFQDHIAVADVGFTGAQGFHFPPLQSESRFELFFDKVFVSRALVERDGG</sequence>
<dbReference type="AlphaFoldDB" id="A0A645GD29"/>
<accession>A0A645GD29</accession>
<name>A0A645GD29_9ZZZZ</name>
<proteinExistence type="predicted"/>
<dbReference type="EMBL" id="VSSQ01069799">
    <property type="protein sequence ID" value="MPN21743.1"/>
    <property type="molecule type" value="Genomic_DNA"/>
</dbReference>
<protein>
    <submittedName>
        <fullName evidence="1">Uncharacterized protein</fullName>
    </submittedName>
</protein>